<dbReference type="Proteomes" id="UP000799423">
    <property type="component" value="Unassembled WGS sequence"/>
</dbReference>
<sequence>MDTTQPPSQSHFSFSRFSEKIRDSTKRRQPQSQHQNTNTNNETNTKHHHNYSYSYSHTQPPLDKGHTSNKQSLTLPSSDPFAFHSNTTTATTTTDPIDPTRDRRRSSVANYTSHIRSLFTPSPHPPFPTPQKTTLLSLPTELVSKILSHLPFYTLLHARAISPTFTSLIPGSDPLLAEKLYLRPSRSLQVYELVPATFDFDMDITSHSVEDGEQPAGVRFSKGVRRQISMGRRTMGLIRMSEEIVFHPVILDFNTFITKPGFCAAGPPAGQRRGGEEGKGVGTGTHSVLGVERDRAQSWRNMLVSMPPLREIRIRHARTRAVIKLIRVGDEGEGITLGMVFDALGEWSAGSG</sequence>
<evidence type="ECO:0000259" key="2">
    <source>
        <dbReference type="PROSITE" id="PS50181"/>
    </source>
</evidence>
<dbReference type="AlphaFoldDB" id="A0A6A7BLV8"/>
<feature type="compositionally biased region" description="Polar residues" evidence="1">
    <location>
        <begin position="68"/>
        <end position="77"/>
    </location>
</feature>
<evidence type="ECO:0000313" key="3">
    <source>
        <dbReference type="EMBL" id="KAF2856411.1"/>
    </source>
</evidence>
<proteinExistence type="predicted"/>
<dbReference type="InterPro" id="IPR001810">
    <property type="entry name" value="F-box_dom"/>
</dbReference>
<reference evidence="3" key="1">
    <citation type="submission" date="2020-01" db="EMBL/GenBank/DDBJ databases">
        <authorList>
            <consortium name="DOE Joint Genome Institute"/>
            <person name="Haridas S."/>
            <person name="Albert R."/>
            <person name="Binder M."/>
            <person name="Bloem J."/>
            <person name="Labutti K."/>
            <person name="Salamov A."/>
            <person name="Andreopoulos B."/>
            <person name="Baker S.E."/>
            <person name="Barry K."/>
            <person name="Bills G."/>
            <person name="Bluhm B.H."/>
            <person name="Cannon C."/>
            <person name="Castanera R."/>
            <person name="Culley D.E."/>
            <person name="Daum C."/>
            <person name="Ezra D."/>
            <person name="Gonzalez J.B."/>
            <person name="Henrissat B."/>
            <person name="Kuo A."/>
            <person name="Liang C."/>
            <person name="Lipzen A."/>
            <person name="Lutzoni F."/>
            <person name="Magnuson J."/>
            <person name="Mondo S."/>
            <person name="Nolan M."/>
            <person name="Ohm R."/>
            <person name="Pangilinan J."/>
            <person name="Park H.-J."/>
            <person name="Ramirez L."/>
            <person name="Alfaro M."/>
            <person name="Sun H."/>
            <person name="Tritt A."/>
            <person name="Yoshinaga Y."/>
            <person name="Zwiers L.-H."/>
            <person name="Turgeon B.G."/>
            <person name="Goodwin S.B."/>
            <person name="Spatafora J.W."/>
            <person name="Crous P.W."/>
            <person name="Grigoriev I.V."/>
        </authorList>
    </citation>
    <scope>NUCLEOTIDE SEQUENCE</scope>
    <source>
        <strain evidence="3">IPT5</strain>
    </source>
</reference>
<evidence type="ECO:0000313" key="4">
    <source>
        <dbReference type="Proteomes" id="UP000799423"/>
    </source>
</evidence>
<dbReference type="SUPFAM" id="SSF81383">
    <property type="entry name" value="F-box domain"/>
    <property type="match status" value="1"/>
</dbReference>
<dbReference type="InterPro" id="IPR036047">
    <property type="entry name" value="F-box-like_dom_sf"/>
</dbReference>
<feature type="region of interest" description="Disordered" evidence="1">
    <location>
        <begin position="1"/>
        <end position="108"/>
    </location>
</feature>
<dbReference type="PROSITE" id="PS50181">
    <property type="entry name" value="FBOX"/>
    <property type="match status" value="1"/>
</dbReference>
<accession>A0A6A7BLV8</accession>
<protein>
    <recommendedName>
        <fullName evidence="2">F-box domain-containing protein</fullName>
    </recommendedName>
</protein>
<feature type="compositionally biased region" description="Low complexity" evidence="1">
    <location>
        <begin position="87"/>
        <end position="97"/>
    </location>
</feature>
<feature type="compositionally biased region" description="Low complexity" evidence="1">
    <location>
        <begin position="30"/>
        <end position="43"/>
    </location>
</feature>
<gene>
    <name evidence="3" type="ORF">T440DRAFT_108212</name>
</gene>
<feature type="compositionally biased region" description="Polar residues" evidence="1">
    <location>
        <begin position="1"/>
        <end position="16"/>
    </location>
</feature>
<organism evidence="3 4">
    <name type="scientific">Plenodomus tracheiphilus IPT5</name>
    <dbReference type="NCBI Taxonomy" id="1408161"/>
    <lineage>
        <taxon>Eukaryota</taxon>
        <taxon>Fungi</taxon>
        <taxon>Dikarya</taxon>
        <taxon>Ascomycota</taxon>
        <taxon>Pezizomycotina</taxon>
        <taxon>Dothideomycetes</taxon>
        <taxon>Pleosporomycetidae</taxon>
        <taxon>Pleosporales</taxon>
        <taxon>Pleosporineae</taxon>
        <taxon>Leptosphaeriaceae</taxon>
        <taxon>Plenodomus</taxon>
    </lineage>
</organism>
<evidence type="ECO:0000256" key="1">
    <source>
        <dbReference type="SAM" id="MobiDB-lite"/>
    </source>
</evidence>
<feature type="domain" description="F-box" evidence="2">
    <location>
        <begin position="132"/>
        <end position="179"/>
    </location>
</feature>
<dbReference type="Pfam" id="PF00646">
    <property type="entry name" value="F-box"/>
    <property type="match status" value="1"/>
</dbReference>
<dbReference type="SMART" id="SM00256">
    <property type="entry name" value="FBOX"/>
    <property type="match status" value="1"/>
</dbReference>
<feature type="compositionally biased region" description="Basic and acidic residues" evidence="1">
    <location>
        <begin position="17"/>
        <end position="26"/>
    </location>
</feature>
<feature type="region of interest" description="Disordered" evidence="1">
    <location>
        <begin position="267"/>
        <end position="286"/>
    </location>
</feature>
<name>A0A6A7BLV8_9PLEO</name>
<keyword evidence="4" id="KW-1185">Reference proteome</keyword>
<dbReference type="OrthoDB" id="3800738at2759"/>
<dbReference type="EMBL" id="MU006289">
    <property type="protein sequence ID" value="KAF2856411.1"/>
    <property type="molecule type" value="Genomic_DNA"/>
</dbReference>